<keyword evidence="1" id="KW-0687">Ribonucleoprotein</keyword>
<gene>
    <name evidence="1" type="ORF">ALOHA_HF4000ANIW141C7ctg1g4</name>
</gene>
<accession>B3T5B1</accession>
<organism evidence="1">
    <name type="scientific">uncultured marine microorganism HF4000_ANIW141C7</name>
    <dbReference type="NCBI Taxonomy" id="455536"/>
    <lineage>
        <taxon>unclassified sequences</taxon>
        <taxon>environmental samples</taxon>
    </lineage>
</organism>
<evidence type="ECO:0000313" key="1">
    <source>
        <dbReference type="EMBL" id="ABZ07770.1"/>
    </source>
</evidence>
<name>B3T5B1_9ZZZZ</name>
<dbReference type="AlphaFoldDB" id="B3T5B1"/>
<protein>
    <submittedName>
        <fullName evidence="1">Putative ribosomal protein S13/S18</fullName>
    </submittedName>
</protein>
<reference evidence="1" key="1">
    <citation type="journal article" date="2008" name="ISME J.">
        <title>Genomic patterns of recombination, clonal divergence and environment in marine microbial populations.</title>
        <authorList>
            <person name="Konstantinidis K.T."/>
            <person name="Delong E.F."/>
        </authorList>
    </citation>
    <scope>NUCLEOTIDE SEQUENCE</scope>
</reference>
<sequence>MIEARREISSLRVSLTSMPMMCASSFDCRSRCRLTSHQGTLRAYSSMVLRILSCSSSVR</sequence>
<proteinExistence type="predicted"/>
<keyword evidence="1" id="KW-0689">Ribosomal protein</keyword>
<dbReference type="EMBL" id="EU016609">
    <property type="protein sequence ID" value="ABZ07770.1"/>
    <property type="molecule type" value="Genomic_DNA"/>
</dbReference>